<comment type="catalytic activity">
    <reaction evidence="6">
        <text>N(6)-[(R)-dihydrolipoyl]-L-lysyl-[protein] + acetyl-CoA = N(6)-[(R)-S(8)-acetyldihydrolipoyl]-L-lysyl-[protein] + CoA</text>
        <dbReference type="Rhea" id="RHEA:17017"/>
        <dbReference type="Rhea" id="RHEA-COMP:10475"/>
        <dbReference type="Rhea" id="RHEA-COMP:10478"/>
        <dbReference type="ChEBI" id="CHEBI:57287"/>
        <dbReference type="ChEBI" id="CHEBI:57288"/>
        <dbReference type="ChEBI" id="CHEBI:83100"/>
        <dbReference type="ChEBI" id="CHEBI:83111"/>
        <dbReference type="EC" id="2.3.1.12"/>
    </reaction>
</comment>
<dbReference type="SUPFAM" id="SSF47005">
    <property type="entry name" value="Peripheral subunit-binding domain of 2-oxo acid dehydrogenase complex"/>
    <property type="match status" value="1"/>
</dbReference>
<feature type="region of interest" description="Disordered" evidence="7">
    <location>
        <begin position="267"/>
        <end position="299"/>
    </location>
</feature>
<comment type="subcellular location">
    <subcellularLocation>
        <location evidence="6">Mitochondrion</location>
    </subcellularLocation>
</comment>
<dbReference type="GO" id="GO:0045254">
    <property type="term" value="C:pyruvate dehydrogenase complex"/>
    <property type="evidence" value="ECO:0007669"/>
    <property type="project" value="UniProtKB-UniRule"/>
</dbReference>
<protein>
    <recommendedName>
        <fullName evidence="6">Acetyltransferase component of pyruvate dehydrogenase complex</fullName>
        <ecNumber evidence="6">2.3.1.12</ecNumber>
    </recommendedName>
</protein>
<organism evidence="10 11">
    <name type="scientific">Ceratodon purpureus</name>
    <name type="common">Fire moss</name>
    <name type="synonym">Dicranum purpureum</name>
    <dbReference type="NCBI Taxonomy" id="3225"/>
    <lineage>
        <taxon>Eukaryota</taxon>
        <taxon>Viridiplantae</taxon>
        <taxon>Streptophyta</taxon>
        <taxon>Embryophyta</taxon>
        <taxon>Bryophyta</taxon>
        <taxon>Bryophytina</taxon>
        <taxon>Bryopsida</taxon>
        <taxon>Dicranidae</taxon>
        <taxon>Pseudoditrichales</taxon>
        <taxon>Ditrichaceae</taxon>
        <taxon>Ceratodon</taxon>
    </lineage>
</organism>
<dbReference type="Pfam" id="PF00364">
    <property type="entry name" value="Biotin_lipoyl"/>
    <property type="match status" value="1"/>
</dbReference>
<dbReference type="InterPro" id="IPR001078">
    <property type="entry name" value="2-oxoacid_DH_actylTfrase"/>
</dbReference>
<evidence type="ECO:0000313" key="11">
    <source>
        <dbReference type="Proteomes" id="UP000822688"/>
    </source>
</evidence>
<dbReference type="EC" id="2.3.1.12" evidence="6"/>
<keyword evidence="2 6" id="KW-0808">Transferase</keyword>
<feature type="region of interest" description="Disordered" evidence="7">
    <location>
        <begin position="37"/>
        <end position="57"/>
    </location>
</feature>
<feature type="domain" description="Lipoyl-binding" evidence="8">
    <location>
        <begin position="89"/>
        <end position="165"/>
    </location>
</feature>
<dbReference type="PROSITE" id="PS00189">
    <property type="entry name" value="LIPOYL"/>
    <property type="match status" value="1"/>
</dbReference>
<dbReference type="Gene3D" id="4.10.320.10">
    <property type="entry name" value="E3-binding domain"/>
    <property type="match status" value="1"/>
</dbReference>
<dbReference type="InterPro" id="IPR006257">
    <property type="entry name" value="LAT1"/>
</dbReference>
<evidence type="ECO:0000256" key="5">
    <source>
        <dbReference type="ARBA" id="ARBA00023315"/>
    </source>
</evidence>
<evidence type="ECO:0000256" key="4">
    <source>
        <dbReference type="ARBA" id="ARBA00022946"/>
    </source>
</evidence>
<comment type="caution">
    <text evidence="10">The sequence shown here is derived from an EMBL/GenBank/DDBJ whole genome shotgun (WGS) entry which is preliminary data.</text>
</comment>
<dbReference type="InterPro" id="IPR011053">
    <property type="entry name" value="Single_hybrid_motif"/>
</dbReference>
<dbReference type="EMBL" id="CM026431">
    <property type="protein sequence ID" value="KAG0559614.1"/>
    <property type="molecule type" value="Genomic_DNA"/>
</dbReference>
<gene>
    <name evidence="10" type="ORF">KC19_10G118600</name>
</gene>
<dbReference type="Proteomes" id="UP000822688">
    <property type="component" value="Chromosome 10"/>
</dbReference>
<dbReference type="GO" id="GO:0005739">
    <property type="term" value="C:mitochondrion"/>
    <property type="evidence" value="ECO:0007669"/>
    <property type="project" value="UniProtKB-SubCell"/>
</dbReference>
<dbReference type="Pfam" id="PF00198">
    <property type="entry name" value="2-oxoacid_dh"/>
    <property type="match status" value="1"/>
</dbReference>
<dbReference type="InterPro" id="IPR023213">
    <property type="entry name" value="CAT-like_dom_sf"/>
</dbReference>
<evidence type="ECO:0000259" key="8">
    <source>
        <dbReference type="PROSITE" id="PS50968"/>
    </source>
</evidence>
<accession>A0A8T0GN15</accession>
<evidence type="ECO:0000313" key="10">
    <source>
        <dbReference type="EMBL" id="KAG0559614.1"/>
    </source>
</evidence>
<dbReference type="Gene3D" id="2.40.50.100">
    <property type="match status" value="1"/>
</dbReference>
<comment type="function">
    <text evidence="6">The pyruvate dehydrogenase complex catalyzes the overall conversion of pyruvate to acetyl-CoA and CO(2).</text>
</comment>
<evidence type="ECO:0000256" key="1">
    <source>
        <dbReference type="ARBA" id="ARBA00007317"/>
    </source>
</evidence>
<feature type="compositionally biased region" description="Polar residues" evidence="7">
    <location>
        <begin position="39"/>
        <end position="50"/>
    </location>
</feature>
<dbReference type="SUPFAM" id="SSF51230">
    <property type="entry name" value="Single hybrid motif"/>
    <property type="match status" value="1"/>
</dbReference>
<comment type="similarity">
    <text evidence="1 6">Belongs to the 2-oxoacid dehydrogenase family.</text>
</comment>
<dbReference type="AlphaFoldDB" id="A0A8T0GN15"/>
<dbReference type="Pfam" id="PF02817">
    <property type="entry name" value="E3_binding"/>
    <property type="match status" value="1"/>
</dbReference>
<keyword evidence="3 6" id="KW-0450">Lipoyl</keyword>
<dbReference type="SUPFAM" id="SSF52777">
    <property type="entry name" value="CoA-dependent acyltransferases"/>
    <property type="match status" value="1"/>
</dbReference>
<dbReference type="InterPro" id="IPR045257">
    <property type="entry name" value="E2/Pdx1"/>
</dbReference>
<sequence>MASRRAAVLARRGASAIGSTASRRAGAKPLADLLDSRNGEFSSPRFSTLSPAGADVSSRSTFQHQSVTMPKNFAKGRKSAFHASSARPVMEIGMPSLSPTMTQGNIAVWRKKEGDEVAAGDVLCEIETDKATLEMESMEDGFLGKILVGDGVKDIPVGQPICLMVDTKDELSTIGDYKPSGGGDSSPPPPKKEESAPPPPTPKKEESKPAPSKPAPASSSPQSGGDRVFATPAARKFAEEKSVSLSSIKGTGLDGSIVKADVEDYLAKGPSPSEKPVSSTDQHVAGGAPPSGMAPLGDLDYTDIPNTQIRRVIAKRLLQSKQTIPHYYLSLELRVDKLLELRSTLNATLDASKKKDTPAKKISLNDFVIKAAALALKKVPEVNSTWTDEYIRQYNNVNISVAVQTENGLMVPVVKDADKKGLGTITDDVKSLAGKARSNTLKPNEYEGGTFTVSNLGGPFGIKQFCAIINPPQAAILAVGTTEKKVIPGLVPGEYDVGTFMTVTMSCDHRVVDGAVGAQWLGAFKGYIEDPMTLML</sequence>
<evidence type="ECO:0000256" key="6">
    <source>
        <dbReference type="RuleBase" id="RU361137"/>
    </source>
</evidence>
<dbReference type="CDD" id="cd06849">
    <property type="entry name" value="lipoyl_domain"/>
    <property type="match status" value="1"/>
</dbReference>
<evidence type="ECO:0000259" key="9">
    <source>
        <dbReference type="PROSITE" id="PS51826"/>
    </source>
</evidence>
<keyword evidence="4" id="KW-0809">Transit peptide</keyword>
<evidence type="ECO:0000256" key="3">
    <source>
        <dbReference type="ARBA" id="ARBA00022823"/>
    </source>
</evidence>
<proteinExistence type="inferred from homology"/>
<dbReference type="PROSITE" id="PS50968">
    <property type="entry name" value="BIOTINYL_LIPOYL"/>
    <property type="match status" value="1"/>
</dbReference>
<feature type="compositionally biased region" description="Low complexity" evidence="7">
    <location>
        <begin position="215"/>
        <end position="224"/>
    </location>
</feature>
<keyword evidence="5 6" id="KW-0012">Acyltransferase</keyword>
<keyword evidence="11" id="KW-1185">Reference proteome</keyword>
<dbReference type="GO" id="GO:0004742">
    <property type="term" value="F:dihydrolipoyllysine-residue acetyltransferase activity"/>
    <property type="evidence" value="ECO:0007669"/>
    <property type="project" value="UniProtKB-UniRule"/>
</dbReference>
<dbReference type="InterPro" id="IPR003016">
    <property type="entry name" value="2-oxoA_DH_lipoyl-BS"/>
</dbReference>
<dbReference type="InterPro" id="IPR000089">
    <property type="entry name" value="Biotin_lipoyl"/>
</dbReference>
<feature type="region of interest" description="Disordered" evidence="7">
    <location>
        <begin position="173"/>
        <end position="228"/>
    </location>
</feature>
<reference evidence="10" key="1">
    <citation type="submission" date="2020-06" db="EMBL/GenBank/DDBJ databases">
        <title>WGS assembly of Ceratodon purpureus strain R40.</title>
        <authorList>
            <person name="Carey S.B."/>
            <person name="Jenkins J."/>
            <person name="Shu S."/>
            <person name="Lovell J.T."/>
            <person name="Sreedasyam A."/>
            <person name="Maumus F."/>
            <person name="Tiley G.P."/>
            <person name="Fernandez-Pozo N."/>
            <person name="Barry K."/>
            <person name="Chen C."/>
            <person name="Wang M."/>
            <person name="Lipzen A."/>
            <person name="Daum C."/>
            <person name="Saski C.A."/>
            <person name="Payton A.C."/>
            <person name="Mcbreen J.C."/>
            <person name="Conrad R.E."/>
            <person name="Kollar L.M."/>
            <person name="Olsson S."/>
            <person name="Huttunen S."/>
            <person name="Landis J.B."/>
            <person name="Wickett N.J."/>
            <person name="Johnson M.G."/>
            <person name="Rensing S.A."/>
            <person name="Grimwood J."/>
            <person name="Schmutz J."/>
            <person name="Mcdaniel S.F."/>
        </authorList>
    </citation>
    <scope>NUCLEOTIDE SEQUENCE</scope>
    <source>
        <strain evidence="10">R40</strain>
    </source>
</reference>
<dbReference type="FunFam" id="2.40.50.100:FF:000010">
    <property type="entry name" value="Acetyltransferase component of pyruvate dehydrogenase complex"/>
    <property type="match status" value="1"/>
</dbReference>
<dbReference type="InterPro" id="IPR004167">
    <property type="entry name" value="PSBD"/>
</dbReference>
<dbReference type="InterPro" id="IPR036625">
    <property type="entry name" value="E3-bd_dom_sf"/>
</dbReference>
<dbReference type="PANTHER" id="PTHR23151">
    <property type="entry name" value="DIHYDROLIPOAMIDE ACETYL/SUCCINYL-TRANSFERASE-RELATED"/>
    <property type="match status" value="1"/>
</dbReference>
<dbReference type="PANTHER" id="PTHR23151:SF90">
    <property type="entry name" value="DIHYDROLIPOYLLYSINE-RESIDUE ACETYLTRANSFERASE COMPONENT OF PYRUVATE DEHYDROGENASE COMPLEX, MITOCHONDRIAL-RELATED"/>
    <property type="match status" value="1"/>
</dbReference>
<evidence type="ECO:0000256" key="2">
    <source>
        <dbReference type="ARBA" id="ARBA00022679"/>
    </source>
</evidence>
<dbReference type="GO" id="GO:0006086">
    <property type="term" value="P:pyruvate decarboxylation to acetyl-CoA"/>
    <property type="evidence" value="ECO:0007669"/>
    <property type="project" value="InterPro"/>
</dbReference>
<dbReference type="FunFam" id="3.30.559.10:FF:000003">
    <property type="entry name" value="Acetyltransferase component of pyruvate dehydrogenase complex"/>
    <property type="match status" value="1"/>
</dbReference>
<comment type="cofactor">
    <cofactor evidence="6">
        <name>(R)-lipoate</name>
        <dbReference type="ChEBI" id="CHEBI:83088"/>
    </cofactor>
    <text evidence="6">Binds 1 lipoyl cofactor covalently.</text>
</comment>
<evidence type="ECO:0000256" key="7">
    <source>
        <dbReference type="SAM" id="MobiDB-lite"/>
    </source>
</evidence>
<dbReference type="Gene3D" id="3.30.559.10">
    <property type="entry name" value="Chloramphenicol acetyltransferase-like domain"/>
    <property type="match status" value="1"/>
</dbReference>
<dbReference type="PROSITE" id="PS51826">
    <property type="entry name" value="PSBD"/>
    <property type="match status" value="1"/>
</dbReference>
<dbReference type="NCBIfam" id="TIGR01349">
    <property type="entry name" value="PDHac_trf_mito"/>
    <property type="match status" value="1"/>
</dbReference>
<feature type="domain" description="Peripheral subunit-binding (PSBD)" evidence="9">
    <location>
        <begin position="229"/>
        <end position="266"/>
    </location>
</feature>
<name>A0A8T0GN15_CERPU</name>